<dbReference type="Proteomes" id="UP000637074">
    <property type="component" value="Unassembled WGS sequence"/>
</dbReference>
<keyword evidence="8" id="KW-1185">Reference proteome</keyword>
<evidence type="ECO:0000313" key="7">
    <source>
        <dbReference type="EMBL" id="GHH97900.1"/>
    </source>
</evidence>
<keyword evidence="1" id="KW-1003">Cell membrane</keyword>
<reference evidence="7 8" key="1">
    <citation type="journal article" date="2022" name="Int. J. Syst. Evol. Microbiol.">
        <title>Neobacillus kokaensis sp. nov., isolated from soil.</title>
        <authorList>
            <person name="Yuki K."/>
            <person name="Matsubara H."/>
            <person name="Yamaguchi S."/>
        </authorList>
    </citation>
    <scope>NUCLEOTIDE SEQUENCE [LARGE SCALE GENOMIC DNA]</scope>
    <source>
        <strain evidence="7 8">LOB 377</strain>
    </source>
</reference>
<proteinExistence type="predicted"/>
<evidence type="ECO:0000256" key="1">
    <source>
        <dbReference type="ARBA" id="ARBA00022475"/>
    </source>
</evidence>
<sequence>MKKAVLLLFMVLMLIVSGCTSNEASNKAKEGTNDFNKTGLPIVDKKITLKFVTAKTPQQQKATEELQVVKDFEKKTNVHINWDASSQGYLEKKNLMFASGDLPDAFFGSGSLSSTDLIQYGTQGMLIPLQDMINDYAPNIKNILDKYPDIKKKITAPDGNIYSIPMVHAEPANALPDVLFINKVWLDELGLEVPKTTDEFENVLKAFKAKDPNIIPYSFLYGNYGNGIYSIYGAFGEIDRSSHISVKDGKVSFTATDPGFKEATKYFNRLYSQGLIDPEALTHDISVYFSKGRGKDSPKYGAFSGFIAPNVIGPDYAKQYVPVPPLKGPTGIQQWREEDEIAMAKGAFAITSANKHPEVTMRWIDELYSEENSIQWTFGPFDYNIKKNSDGTYEYLESKDGKSFDEFRCTEAPCFSSARALLPETMEKIKPNEKDSTRLEYMEIYKPYLKKTTYPDLFFSLEDTQKLNTLTTDILEFVNKKQAQWIINGNIDKEWDDYLKKLNDMGLKEFIDIYQKNYDQFEAQ</sequence>
<dbReference type="PANTHER" id="PTHR43649:SF33">
    <property type="entry name" value="POLYGALACTURONAN_RHAMNOGALACTURONAN-BINDING PROTEIN YTCQ"/>
    <property type="match status" value="1"/>
</dbReference>
<feature type="signal peptide" evidence="6">
    <location>
        <begin position="1"/>
        <end position="21"/>
    </location>
</feature>
<dbReference type="PANTHER" id="PTHR43649">
    <property type="entry name" value="ARABINOSE-BINDING PROTEIN-RELATED"/>
    <property type="match status" value="1"/>
</dbReference>
<gene>
    <name evidence="7" type="ORF">AM1BK_14430</name>
</gene>
<evidence type="ECO:0000256" key="2">
    <source>
        <dbReference type="ARBA" id="ARBA00022729"/>
    </source>
</evidence>
<dbReference type="InterPro" id="IPR006059">
    <property type="entry name" value="SBP"/>
</dbReference>
<evidence type="ECO:0000256" key="4">
    <source>
        <dbReference type="ARBA" id="ARBA00023139"/>
    </source>
</evidence>
<accession>A0ABQ3N5U8</accession>
<dbReference type="SUPFAM" id="SSF53850">
    <property type="entry name" value="Periplasmic binding protein-like II"/>
    <property type="match status" value="1"/>
</dbReference>
<dbReference type="RefSeq" id="WP_191271213.1">
    <property type="nucleotide sequence ID" value="NZ_BNDS01000004.1"/>
</dbReference>
<dbReference type="EMBL" id="BNDS01000004">
    <property type="protein sequence ID" value="GHH97900.1"/>
    <property type="molecule type" value="Genomic_DNA"/>
</dbReference>
<feature type="chain" id="PRO_5046421937" evidence="6">
    <location>
        <begin position="22"/>
        <end position="524"/>
    </location>
</feature>
<keyword evidence="4" id="KW-0564">Palmitate</keyword>
<evidence type="ECO:0000256" key="3">
    <source>
        <dbReference type="ARBA" id="ARBA00023136"/>
    </source>
</evidence>
<dbReference type="Gene3D" id="3.40.190.10">
    <property type="entry name" value="Periplasmic binding protein-like II"/>
    <property type="match status" value="2"/>
</dbReference>
<dbReference type="Pfam" id="PF13416">
    <property type="entry name" value="SBP_bac_8"/>
    <property type="match status" value="1"/>
</dbReference>
<dbReference type="InterPro" id="IPR050490">
    <property type="entry name" value="Bact_solute-bd_prot1"/>
</dbReference>
<evidence type="ECO:0000313" key="8">
    <source>
        <dbReference type="Proteomes" id="UP000637074"/>
    </source>
</evidence>
<evidence type="ECO:0000256" key="5">
    <source>
        <dbReference type="ARBA" id="ARBA00023288"/>
    </source>
</evidence>
<keyword evidence="3" id="KW-0472">Membrane</keyword>
<dbReference type="PROSITE" id="PS51257">
    <property type="entry name" value="PROKAR_LIPOPROTEIN"/>
    <property type="match status" value="1"/>
</dbReference>
<comment type="caution">
    <text evidence="7">The sequence shown here is derived from an EMBL/GenBank/DDBJ whole genome shotgun (WGS) entry which is preliminary data.</text>
</comment>
<organism evidence="7 8">
    <name type="scientific">Neobacillus kokaensis</name>
    <dbReference type="NCBI Taxonomy" id="2759023"/>
    <lineage>
        <taxon>Bacteria</taxon>
        <taxon>Bacillati</taxon>
        <taxon>Bacillota</taxon>
        <taxon>Bacilli</taxon>
        <taxon>Bacillales</taxon>
        <taxon>Bacillaceae</taxon>
        <taxon>Neobacillus</taxon>
    </lineage>
</organism>
<protein>
    <submittedName>
        <fullName evidence="7">ABC transporter substrate-binding protein</fullName>
    </submittedName>
</protein>
<keyword evidence="2 6" id="KW-0732">Signal</keyword>
<keyword evidence="5" id="KW-0449">Lipoprotein</keyword>
<name>A0ABQ3N5U8_9BACI</name>
<evidence type="ECO:0000256" key="6">
    <source>
        <dbReference type="SAM" id="SignalP"/>
    </source>
</evidence>